<dbReference type="GO" id="GO:0030170">
    <property type="term" value="F:pyridoxal phosphate binding"/>
    <property type="evidence" value="ECO:0007669"/>
    <property type="project" value="InterPro"/>
</dbReference>
<evidence type="ECO:0000313" key="8">
    <source>
        <dbReference type="EMBL" id="CAI9767844.1"/>
    </source>
</evidence>
<keyword evidence="3" id="KW-0808">Transferase</keyword>
<evidence type="ECO:0000313" key="9">
    <source>
        <dbReference type="Proteomes" id="UP000834106"/>
    </source>
</evidence>
<feature type="domain" description="Aminotransferase class I/classII large" evidence="7">
    <location>
        <begin position="3"/>
        <end position="89"/>
    </location>
</feature>
<dbReference type="InterPro" id="IPR000225">
    <property type="entry name" value="Armadillo"/>
</dbReference>
<evidence type="ECO:0000256" key="5">
    <source>
        <dbReference type="ARBA" id="ARBA00022898"/>
    </source>
</evidence>
<evidence type="ECO:0000256" key="4">
    <source>
        <dbReference type="ARBA" id="ARBA00022737"/>
    </source>
</evidence>
<dbReference type="Proteomes" id="UP000834106">
    <property type="component" value="Chromosome 9"/>
</dbReference>
<dbReference type="InterPro" id="IPR004839">
    <property type="entry name" value="Aminotransferase_I/II_large"/>
</dbReference>
<dbReference type="InterPro" id="IPR015421">
    <property type="entry name" value="PyrdxlP-dep_Trfase_major"/>
</dbReference>
<dbReference type="AlphaFoldDB" id="A0AAD2DVU3"/>
<keyword evidence="2" id="KW-0032">Aminotransferase</keyword>
<name>A0AAD2DVU3_9LAMI</name>
<proteinExistence type="predicted"/>
<dbReference type="Pfam" id="PF00514">
    <property type="entry name" value="Arm"/>
    <property type="match status" value="1"/>
</dbReference>
<evidence type="ECO:0000259" key="7">
    <source>
        <dbReference type="Pfam" id="PF00155"/>
    </source>
</evidence>
<keyword evidence="5" id="KW-0663">Pyridoxal phosphate</keyword>
<evidence type="ECO:0000256" key="3">
    <source>
        <dbReference type="ARBA" id="ARBA00022679"/>
    </source>
</evidence>
<accession>A0AAD2DVU3</accession>
<dbReference type="InterPro" id="IPR051326">
    <property type="entry name" value="Kynurenine-oxoglutarate_AT"/>
</dbReference>
<gene>
    <name evidence="8" type="ORF">FPE_LOCUS15274</name>
</gene>
<feature type="region of interest" description="Disordered" evidence="6">
    <location>
        <begin position="212"/>
        <end position="235"/>
    </location>
</feature>
<dbReference type="Gene3D" id="3.40.640.10">
    <property type="entry name" value="Type I PLP-dependent aspartate aminotransferase-like (Major domain)"/>
    <property type="match status" value="1"/>
</dbReference>
<comment type="cofactor">
    <cofactor evidence="1">
        <name>pyridoxal 5'-phosphate</name>
        <dbReference type="ChEBI" id="CHEBI:597326"/>
    </cofactor>
</comment>
<dbReference type="InterPro" id="IPR015424">
    <property type="entry name" value="PyrdxlP-dep_Trfase"/>
</dbReference>
<reference evidence="8" key="1">
    <citation type="submission" date="2023-05" db="EMBL/GenBank/DDBJ databases">
        <authorList>
            <person name="Huff M."/>
        </authorList>
    </citation>
    <scope>NUCLEOTIDE SEQUENCE</scope>
</reference>
<evidence type="ECO:0000256" key="6">
    <source>
        <dbReference type="SAM" id="MobiDB-lite"/>
    </source>
</evidence>
<protein>
    <recommendedName>
        <fullName evidence="7">Aminotransferase class I/classII large domain-containing protein</fullName>
    </recommendedName>
</protein>
<evidence type="ECO:0000256" key="2">
    <source>
        <dbReference type="ARBA" id="ARBA00022576"/>
    </source>
</evidence>
<dbReference type="GO" id="GO:0016212">
    <property type="term" value="F:kynurenine-oxoglutarate transaminase activity"/>
    <property type="evidence" value="ECO:0007669"/>
    <property type="project" value="TreeGrafter"/>
</dbReference>
<evidence type="ECO:0000256" key="1">
    <source>
        <dbReference type="ARBA" id="ARBA00001933"/>
    </source>
</evidence>
<feature type="compositionally biased region" description="Pro residues" evidence="6">
    <location>
        <begin position="220"/>
        <end position="235"/>
    </location>
</feature>
<dbReference type="SUPFAM" id="SSF53383">
    <property type="entry name" value="PLP-dependent transferases"/>
    <property type="match status" value="1"/>
</dbReference>
<dbReference type="SUPFAM" id="SSF48371">
    <property type="entry name" value="ARM repeat"/>
    <property type="match status" value="1"/>
</dbReference>
<dbReference type="InterPro" id="IPR011989">
    <property type="entry name" value="ARM-like"/>
</dbReference>
<sequence length="235" mass="26286">MQKLDVDPLTDIVICCGQSEAFAATIFAIVEQGDEVILFDPSYETYETCIRLAGGVPVYVALDPPNWTLNLDKLKKSFTTKTKAVVLNRYSSFISAVIEAGSISLLFQLLNIAELEIKKEAAWTISNTVAGGTSEQIKFLVHEVCIKQFLLCWDPLTITKHCLVQDRLMEQPAFAIHETTVAASLLLSRLQLHLYVHVQQHMFKSKTNLHANAYSSNPHQPRPQSTPPTLPRFCL</sequence>
<organism evidence="8 9">
    <name type="scientific">Fraxinus pennsylvanica</name>
    <dbReference type="NCBI Taxonomy" id="56036"/>
    <lineage>
        <taxon>Eukaryota</taxon>
        <taxon>Viridiplantae</taxon>
        <taxon>Streptophyta</taxon>
        <taxon>Embryophyta</taxon>
        <taxon>Tracheophyta</taxon>
        <taxon>Spermatophyta</taxon>
        <taxon>Magnoliopsida</taxon>
        <taxon>eudicotyledons</taxon>
        <taxon>Gunneridae</taxon>
        <taxon>Pentapetalae</taxon>
        <taxon>asterids</taxon>
        <taxon>lamiids</taxon>
        <taxon>Lamiales</taxon>
        <taxon>Oleaceae</taxon>
        <taxon>Oleeae</taxon>
        <taxon>Fraxinus</taxon>
    </lineage>
</organism>
<dbReference type="PANTHER" id="PTHR43807">
    <property type="entry name" value="FI04487P"/>
    <property type="match status" value="1"/>
</dbReference>
<dbReference type="InterPro" id="IPR016024">
    <property type="entry name" value="ARM-type_fold"/>
</dbReference>
<dbReference type="GO" id="GO:0005737">
    <property type="term" value="C:cytoplasm"/>
    <property type="evidence" value="ECO:0007669"/>
    <property type="project" value="TreeGrafter"/>
</dbReference>
<dbReference type="Pfam" id="PF00155">
    <property type="entry name" value="Aminotran_1_2"/>
    <property type="match status" value="1"/>
</dbReference>
<keyword evidence="4" id="KW-0677">Repeat</keyword>
<dbReference type="Gene3D" id="1.25.10.10">
    <property type="entry name" value="Leucine-rich Repeat Variant"/>
    <property type="match status" value="1"/>
</dbReference>
<keyword evidence="9" id="KW-1185">Reference proteome</keyword>
<dbReference type="EMBL" id="OU503044">
    <property type="protein sequence ID" value="CAI9767844.1"/>
    <property type="molecule type" value="Genomic_DNA"/>
</dbReference>
<dbReference type="PANTHER" id="PTHR43807:SF12">
    <property type="entry name" value="AMINOTRANSFERASE, CLASSES I AND II FAMILY PROTEIN, EXPRESSED"/>
    <property type="match status" value="1"/>
</dbReference>